<proteinExistence type="predicted"/>
<evidence type="ECO:0000313" key="2">
    <source>
        <dbReference type="Proteomes" id="UP001159364"/>
    </source>
</evidence>
<sequence length="164" mass="18614">MGDSIYMRCRGLGVYESGSSSEGIEFWQTPGLHVVCREKERDRDHFHPYKVIEITPPPKNLGIRCFPPNMQCGESVTIEGQAYTISSVTHCYQLRKGKYEPSEKRLDVLSIGRYILNLYLESMNQAAVSICSQYKLRCGRLSASIFVADHPFIFTIKEENAGLL</sequence>
<evidence type="ECO:0000313" key="1">
    <source>
        <dbReference type="EMBL" id="KAJ8765772.1"/>
    </source>
</evidence>
<dbReference type="Proteomes" id="UP001159364">
    <property type="component" value="Linkage Group LG05"/>
</dbReference>
<reference evidence="1 2" key="1">
    <citation type="submission" date="2021-09" db="EMBL/GenBank/DDBJ databases">
        <title>Genomic insights and catalytic innovation underlie evolution of tropane alkaloids biosynthesis.</title>
        <authorList>
            <person name="Wang Y.-J."/>
            <person name="Tian T."/>
            <person name="Huang J.-P."/>
            <person name="Huang S.-X."/>
        </authorList>
    </citation>
    <scope>NUCLEOTIDE SEQUENCE [LARGE SCALE GENOMIC DNA]</scope>
    <source>
        <strain evidence="1">KIB-2018</strain>
        <tissue evidence="1">Leaf</tissue>
    </source>
</reference>
<dbReference type="EMBL" id="JAIWQS010000005">
    <property type="protein sequence ID" value="KAJ8765772.1"/>
    <property type="molecule type" value="Genomic_DNA"/>
</dbReference>
<organism evidence="1 2">
    <name type="scientific">Erythroxylum novogranatense</name>
    <dbReference type="NCBI Taxonomy" id="1862640"/>
    <lineage>
        <taxon>Eukaryota</taxon>
        <taxon>Viridiplantae</taxon>
        <taxon>Streptophyta</taxon>
        <taxon>Embryophyta</taxon>
        <taxon>Tracheophyta</taxon>
        <taxon>Spermatophyta</taxon>
        <taxon>Magnoliopsida</taxon>
        <taxon>eudicotyledons</taxon>
        <taxon>Gunneridae</taxon>
        <taxon>Pentapetalae</taxon>
        <taxon>rosids</taxon>
        <taxon>fabids</taxon>
        <taxon>Malpighiales</taxon>
        <taxon>Erythroxylaceae</taxon>
        <taxon>Erythroxylum</taxon>
    </lineage>
</organism>
<protein>
    <submittedName>
        <fullName evidence="1">Uncharacterized protein</fullName>
    </submittedName>
</protein>
<dbReference type="PANTHER" id="PTHR36397">
    <property type="entry name" value="OSJNBA0081L15.1 PROTEIN"/>
    <property type="match status" value="1"/>
</dbReference>
<gene>
    <name evidence="1" type="ORF">K2173_014894</name>
</gene>
<accession>A0AAV8TFW7</accession>
<dbReference type="PANTHER" id="PTHR36397:SF1">
    <property type="entry name" value="OS04G0482900 PROTEIN"/>
    <property type="match status" value="1"/>
</dbReference>
<name>A0AAV8TFW7_9ROSI</name>
<keyword evidence="2" id="KW-1185">Reference proteome</keyword>
<dbReference type="AlphaFoldDB" id="A0AAV8TFW7"/>
<comment type="caution">
    <text evidence="1">The sequence shown here is derived from an EMBL/GenBank/DDBJ whole genome shotgun (WGS) entry which is preliminary data.</text>
</comment>